<dbReference type="EMBL" id="BK014806">
    <property type="protein sequence ID" value="DAD76671.1"/>
    <property type="molecule type" value="Genomic_DNA"/>
</dbReference>
<evidence type="ECO:0000313" key="2">
    <source>
        <dbReference type="EMBL" id="DAD76671.1"/>
    </source>
</evidence>
<name>A0A8S5M3M2_9CAUD</name>
<evidence type="ECO:0000256" key="1">
    <source>
        <dbReference type="SAM" id="MobiDB-lite"/>
    </source>
</evidence>
<reference evidence="2" key="1">
    <citation type="journal article" date="2021" name="Proc. Natl. Acad. Sci. U.S.A.">
        <title>A Catalog of Tens of Thousands of Viruses from Human Metagenomes Reveals Hidden Associations with Chronic Diseases.</title>
        <authorList>
            <person name="Tisza M.J."/>
            <person name="Buck C.B."/>
        </authorList>
    </citation>
    <scope>NUCLEOTIDE SEQUENCE</scope>
    <source>
        <strain evidence="2">CtOVO10</strain>
    </source>
</reference>
<accession>A0A8S5M3M2</accession>
<protein>
    <submittedName>
        <fullName evidence="2">Uncharacterized protein</fullName>
    </submittedName>
</protein>
<feature type="region of interest" description="Disordered" evidence="1">
    <location>
        <begin position="1"/>
        <end position="37"/>
    </location>
</feature>
<feature type="compositionally biased region" description="Basic residues" evidence="1">
    <location>
        <begin position="1"/>
        <end position="25"/>
    </location>
</feature>
<sequence>MRSGRKRQKKKPLQSVRKSVKRRNSRCLTSGNLSAHR</sequence>
<proteinExistence type="predicted"/>
<feature type="compositionally biased region" description="Polar residues" evidence="1">
    <location>
        <begin position="27"/>
        <end position="37"/>
    </location>
</feature>
<organism evidence="2">
    <name type="scientific">Siphoviridae sp. ctOVO10</name>
    <dbReference type="NCBI Taxonomy" id="2826311"/>
    <lineage>
        <taxon>Viruses</taxon>
        <taxon>Duplodnaviria</taxon>
        <taxon>Heunggongvirae</taxon>
        <taxon>Uroviricota</taxon>
        <taxon>Caudoviricetes</taxon>
    </lineage>
</organism>